<feature type="zinc finger region" description="C3H1-type" evidence="1">
    <location>
        <begin position="1575"/>
        <end position="1597"/>
    </location>
</feature>
<name>A0A1S3HMX9_LINAN</name>
<feature type="region of interest" description="Disordered" evidence="2">
    <location>
        <begin position="48"/>
        <end position="86"/>
    </location>
</feature>
<keyword evidence="4" id="KW-1185">Reference proteome</keyword>
<feature type="region of interest" description="Disordered" evidence="2">
    <location>
        <begin position="612"/>
        <end position="656"/>
    </location>
</feature>
<evidence type="ECO:0000256" key="2">
    <source>
        <dbReference type="SAM" id="MobiDB-lite"/>
    </source>
</evidence>
<evidence type="ECO:0000256" key="1">
    <source>
        <dbReference type="PROSITE-ProRule" id="PRU00723"/>
    </source>
</evidence>
<feature type="compositionally biased region" description="Basic and acidic residues" evidence="2">
    <location>
        <begin position="305"/>
        <end position="320"/>
    </location>
</feature>
<proteinExistence type="predicted"/>
<dbReference type="Proteomes" id="UP000085678">
    <property type="component" value="Unplaced"/>
</dbReference>
<feature type="compositionally biased region" description="Basic and acidic residues" evidence="2">
    <location>
        <begin position="205"/>
        <end position="225"/>
    </location>
</feature>
<feature type="region of interest" description="Disordered" evidence="2">
    <location>
        <begin position="1014"/>
        <end position="1056"/>
    </location>
</feature>
<feature type="compositionally biased region" description="Polar residues" evidence="2">
    <location>
        <begin position="269"/>
        <end position="288"/>
    </location>
</feature>
<dbReference type="PANTHER" id="PTHR17611:SF3">
    <property type="entry name" value="DNA SEGMENT, CHR 5, ERATO DOI 579, EXPRESSED"/>
    <property type="match status" value="1"/>
</dbReference>
<keyword evidence="1" id="KW-0862">Zinc</keyword>
<dbReference type="GO" id="GO:0008270">
    <property type="term" value="F:zinc ion binding"/>
    <property type="evidence" value="ECO:0007669"/>
    <property type="project" value="UniProtKB-KW"/>
</dbReference>
<feature type="region of interest" description="Disordered" evidence="2">
    <location>
        <begin position="184"/>
        <end position="406"/>
    </location>
</feature>
<reference evidence="5" key="1">
    <citation type="submission" date="2025-08" db="UniProtKB">
        <authorList>
            <consortium name="RefSeq"/>
        </authorList>
    </citation>
    <scope>IDENTIFICATION</scope>
    <source>
        <tissue evidence="5">Gonads</tissue>
    </source>
</reference>
<keyword evidence="1" id="KW-0863">Zinc-finger</keyword>
<feature type="domain" description="C3H1-type" evidence="3">
    <location>
        <begin position="1575"/>
        <end position="1597"/>
    </location>
</feature>
<feature type="compositionally biased region" description="Polar residues" evidence="2">
    <location>
        <begin position="1024"/>
        <end position="1044"/>
    </location>
</feature>
<dbReference type="InParanoid" id="A0A1S3HMX9"/>
<gene>
    <name evidence="5" type="primary">LOC106156599</name>
</gene>
<feature type="compositionally biased region" description="Basic and acidic residues" evidence="2">
    <location>
        <begin position="238"/>
        <end position="252"/>
    </location>
</feature>
<dbReference type="PANTHER" id="PTHR17611">
    <property type="entry name" value="DNA SEGMENT, CHR 5, ERATO DOI 579, EXPRESSED"/>
    <property type="match status" value="1"/>
</dbReference>
<dbReference type="GeneID" id="106156599"/>
<evidence type="ECO:0000259" key="3">
    <source>
        <dbReference type="PROSITE" id="PS50103"/>
    </source>
</evidence>
<feature type="zinc finger region" description="C3H1-type" evidence="1">
    <location>
        <begin position="1546"/>
        <end position="1572"/>
    </location>
</feature>
<feature type="compositionally biased region" description="Basic residues" evidence="2">
    <location>
        <begin position="63"/>
        <end position="73"/>
    </location>
</feature>
<feature type="region of interest" description="Disordered" evidence="2">
    <location>
        <begin position="1428"/>
        <end position="1489"/>
    </location>
</feature>
<keyword evidence="1" id="KW-0479">Metal-binding</keyword>
<feature type="compositionally biased region" description="Polar residues" evidence="2">
    <location>
        <begin position="195"/>
        <end position="204"/>
    </location>
</feature>
<dbReference type="SMART" id="SM00356">
    <property type="entry name" value="ZnF_C3H1"/>
    <property type="match status" value="2"/>
</dbReference>
<feature type="compositionally biased region" description="Basic and acidic residues" evidence="2">
    <location>
        <begin position="74"/>
        <end position="86"/>
    </location>
</feature>
<organism evidence="4 5">
    <name type="scientific">Lingula anatina</name>
    <name type="common">Brachiopod</name>
    <name type="synonym">Lingula unguis</name>
    <dbReference type="NCBI Taxonomy" id="7574"/>
    <lineage>
        <taxon>Eukaryota</taxon>
        <taxon>Metazoa</taxon>
        <taxon>Spiralia</taxon>
        <taxon>Lophotrochozoa</taxon>
        <taxon>Brachiopoda</taxon>
        <taxon>Linguliformea</taxon>
        <taxon>Lingulata</taxon>
        <taxon>Lingulida</taxon>
        <taxon>Linguloidea</taxon>
        <taxon>Lingulidae</taxon>
        <taxon>Lingula</taxon>
    </lineage>
</organism>
<dbReference type="InterPro" id="IPR000571">
    <property type="entry name" value="Znf_CCCH"/>
</dbReference>
<dbReference type="KEGG" id="lak:106156599"/>
<feature type="compositionally biased region" description="Low complexity" evidence="2">
    <location>
        <begin position="352"/>
        <end position="366"/>
    </location>
</feature>
<feature type="region of interest" description="Disordered" evidence="2">
    <location>
        <begin position="1380"/>
        <end position="1401"/>
    </location>
</feature>
<feature type="domain" description="C3H1-type" evidence="3">
    <location>
        <begin position="1546"/>
        <end position="1572"/>
    </location>
</feature>
<dbReference type="OrthoDB" id="3247158at2759"/>
<protein>
    <submittedName>
        <fullName evidence="5">Uncharacterized protein LOC106156599</fullName>
    </submittedName>
</protein>
<dbReference type="STRING" id="7574.A0A1S3HMX9"/>
<dbReference type="InterPro" id="IPR027871">
    <property type="entry name" value="DUF4603"/>
</dbReference>
<dbReference type="Pfam" id="PF15376">
    <property type="entry name" value="DUF4603"/>
    <property type="match status" value="1"/>
</dbReference>
<sequence>MSREASMSTSVQSWLGHELEVRGIDAMIYTRYILSILQQDSVEVDYQDPFHSPKKREPVPSVRKPKSKTKKVDKKSDKRKSVEVDPDQVKKSAAVECLLSVTDQDSDIENLIEELCVKLKQQSSLKKDVASTPTPSKNEVIAASPGDPKEKYFAAFPSLSGKEQQGSAFGVVWKKGKAKLWSEKVGNKEDGLGNLSDSRLTNSTKTEKNRKEDSRGKPEAKRCKSADGTSNHSPVIVKSDKSIKPGVVKKEGPVGVGRKPAYTRKQLNENKNYSVQAGNATEVEIQSKTKSRRSVTPQPKHGRFGRHEISRRPFDQERRGKAGKHFSSSKTNTWPLHGKQKPSFIVPKFRPSSGHSSPLSASSSKTSSEDESGRRTSPYPQHAHVPKKGIKQTTAEKAPTYSFRPKRSVTPELQEDYGWYVKPLDEMFRHSPTPNTIRLYNRGLTVHHEEPYRRSTPEVGLDLVALFEESQEAFVESNNELPSQSRFLKLFENASKTDQEEPVVLAEEAAAGKTTESSPDPCHWFLSQSESSDENSCEEPNPMPELVRTEDVLLSPGEEVFWDNESLGYASQEDGVQPESPLSAVGVIRESMLEQKSETESSLQSLDKNVSTLLSDTGGSQCQLTQGEPSAEKISSGTQSHTEDYNNNESSNIDPVKETLSSDSFWPLELITGSSIWSPLAVNGITTSSYPWGSSNGFSDHHGLFTASNMFSGLNLELSFGESVFRSMSTHRFLHDGYSEGLCLEMDCMNQSSYPWMDSISSLISPRRAPGQDTFQLWDVNSHRPFNFEGNAHNLWVSNGILSFAEDWSAIRSFPDLGYGILNGEQTFINGGVYGNVPTDSLDNIWSIRAVGETWGNKSSYVDNLSLSSSWDKDWFHSALVNNLEELENDNSEDLSSDPPVGRFRARSISVDSALCTYASCSGDTGTYSYFGASEDPTHRPLHHVFSESEIFRGSAFRRYRRGSDFYSQLNQQHLKLLTHYRRNVAAAVAAATIAKNVTPPLSGEVEEENLFFSPKTHFRPIQTPRTESLENDSSSNTQVTSPTEEANEEESAADSYGSNYQVYLGDEVSQENGAEFVPKFKIQRDNNKSAQTDSSCSCDNLRDSMSDSRQQLGMCHKLGNNTVMTSIEEEGGGAFEKLMSHLDKENLDSQLPYNHRTADNQREVDSPVYVNCSSQIATGAVGDQTRLWSGHIFDIASSLRELWITDDEIDVLSLCQMHNTETSQEEGGERIAEASLNPLTESGACSSLPNSKVQLLAPDLGASSSSNSRLGTDFQAGAKLETEIPAVKHVDLSPYDNLSCDFAEDRCFDHSQDSVLPTAPVESGWNPWSADSNCQQQNGGDQNSEPVQYLFLVNSTSNLWKETQKNDCKEKCEEQTGQGHCLSESWHPGGQSSSVFEGNPGVPKIHFGSWQSSGMHDTGKYHWSTEVDNHKQRKDSCGKPVKQRSTKPWKELIQDDEEEDSSGEEIPVTSRRVNNKNGNEKNEQDDDVFTDNTADFLLQMFPLEIVDSVPMPSHAQVLYSSDLEEQWRTSGKHFEVQKPRKDKSGPRKKPCSFFLEGHCRRADCKFSHDLTQITCRFWEEGCCFKGLTCPFLHGYQR</sequence>
<dbReference type="Gene3D" id="4.10.1000.10">
    <property type="entry name" value="Zinc finger, CCCH-type"/>
    <property type="match status" value="1"/>
</dbReference>
<dbReference type="PROSITE" id="PS50103">
    <property type="entry name" value="ZF_C3H1"/>
    <property type="match status" value="2"/>
</dbReference>
<accession>A0A1S3HMX9</accession>
<feature type="compositionally biased region" description="Basic and acidic residues" evidence="2">
    <location>
        <begin position="1428"/>
        <end position="1438"/>
    </location>
</feature>
<dbReference type="RefSeq" id="XP_013387382.1">
    <property type="nucleotide sequence ID" value="XM_013531928.1"/>
</dbReference>
<evidence type="ECO:0000313" key="5">
    <source>
        <dbReference type="RefSeq" id="XP_013387382.1"/>
    </source>
</evidence>
<evidence type="ECO:0000313" key="4">
    <source>
        <dbReference type="Proteomes" id="UP000085678"/>
    </source>
</evidence>
<feature type="compositionally biased region" description="Acidic residues" evidence="2">
    <location>
        <begin position="1455"/>
        <end position="1464"/>
    </location>
</feature>